<evidence type="ECO:0000313" key="1">
    <source>
        <dbReference type="EMBL" id="MFH4983092.1"/>
    </source>
</evidence>
<comment type="caution">
    <text evidence="1">The sequence shown here is derived from an EMBL/GenBank/DDBJ whole genome shotgun (WGS) entry which is preliminary data.</text>
</comment>
<reference evidence="1 2" key="1">
    <citation type="submission" date="2024-08" db="EMBL/GenBank/DDBJ databases">
        <title>Gnathostoma spinigerum genome.</title>
        <authorList>
            <person name="Gonzalez-Bertolin B."/>
            <person name="Monzon S."/>
            <person name="Zaballos A."/>
            <person name="Jimenez P."/>
            <person name="Dekumyoy P."/>
            <person name="Varona S."/>
            <person name="Cuesta I."/>
            <person name="Sumanam S."/>
            <person name="Adisakwattana P."/>
            <person name="Gasser R.B."/>
            <person name="Hernandez-Gonzalez A."/>
            <person name="Young N.D."/>
            <person name="Perteguer M.J."/>
        </authorList>
    </citation>
    <scope>NUCLEOTIDE SEQUENCE [LARGE SCALE GENOMIC DNA]</scope>
    <source>
        <strain evidence="1">AL3</strain>
        <tissue evidence="1">Liver</tissue>
    </source>
</reference>
<name>A0ABD6F1I0_9BILA</name>
<organism evidence="1 2">
    <name type="scientific">Gnathostoma spinigerum</name>
    <dbReference type="NCBI Taxonomy" id="75299"/>
    <lineage>
        <taxon>Eukaryota</taxon>
        <taxon>Metazoa</taxon>
        <taxon>Ecdysozoa</taxon>
        <taxon>Nematoda</taxon>
        <taxon>Chromadorea</taxon>
        <taxon>Rhabditida</taxon>
        <taxon>Spirurina</taxon>
        <taxon>Gnathostomatomorpha</taxon>
        <taxon>Gnathostomatoidea</taxon>
        <taxon>Gnathostomatidae</taxon>
        <taxon>Gnathostoma</taxon>
    </lineage>
</organism>
<sequence length="123" mass="14235">MASRNIHDHTDECIKWMKHGLHILQERALVGTHVPRHLQEKLRDFDVNALNTIGETLMMSVLRYIDDTSQRQKYLRLLIDNKADVNVQDRKEKRTALMHACVMESRTPEGTIIMNAVSNGNEN</sequence>
<dbReference type="InterPro" id="IPR036770">
    <property type="entry name" value="Ankyrin_rpt-contain_sf"/>
</dbReference>
<dbReference type="Gene3D" id="1.25.40.20">
    <property type="entry name" value="Ankyrin repeat-containing domain"/>
    <property type="match status" value="1"/>
</dbReference>
<dbReference type="AlphaFoldDB" id="A0ABD6F1I0"/>
<protein>
    <submittedName>
        <fullName evidence="1">Uncharacterized protein</fullName>
    </submittedName>
</protein>
<accession>A0ABD6F1I0</accession>
<evidence type="ECO:0000313" key="2">
    <source>
        <dbReference type="Proteomes" id="UP001608902"/>
    </source>
</evidence>
<dbReference type="Proteomes" id="UP001608902">
    <property type="component" value="Unassembled WGS sequence"/>
</dbReference>
<gene>
    <name evidence="1" type="ORF">AB6A40_009801</name>
</gene>
<proteinExistence type="predicted"/>
<dbReference type="EMBL" id="JBGFUD010011076">
    <property type="protein sequence ID" value="MFH4983092.1"/>
    <property type="molecule type" value="Genomic_DNA"/>
</dbReference>
<keyword evidence="2" id="KW-1185">Reference proteome</keyword>
<dbReference type="SUPFAM" id="SSF48403">
    <property type="entry name" value="Ankyrin repeat"/>
    <property type="match status" value="1"/>
</dbReference>